<reference evidence="1" key="1">
    <citation type="submission" date="2009-01" db="EMBL/GenBank/DDBJ databases">
        <title>Complete sequence of chromosome Cyanothece sp. PCC 7425.</title>
        <authorList>
            <consortium name="US DOE Joint Genome Institute"/>
            <person name="Lucas S."/>
            <person name="Copeland A."/>
            <person name="Lapidus A."/>
            <person name="Glavina del Rio T."/>
            <person name="Dalin E."/>
            <person name="Tice H."/>
            <person name="Bruce D."/>
            <person name="Goodwin L."/>
            <person name="Pitluck S."/>
            <person name="Sims D."/>
            <person name="Meineke L."/>
            <person name="Brettin T."/>
            <person name="Detter J.C."/>
            <person name="Han C."/>
            <person name="Larimer F."/>
            <person name="Land M."/>
            <person name="Hauser L."/>
            <person name="Kyrpides N."/>
            <person name="Ovchinnikova G."/>
            <person name="Liberton M."/>
            <person name="Stoeckel J."/>
            <person name="Banerjee A."/>
            <person name="Singh A."/>
            <person name="Page L."/>
            <person name="Sato H."/>
            <person name="Zhao L."/>
            <person name="Sherman L."/>
            <person name="Pakrasi H."/>
            <person name="Richardson P."/>
        </authorList>
    </citation>
    <scope>NUCLEOTIDE SEQUENCE</scope>
    <source>
        <strain evidence="1">PCC 7425</strain>
    </source>
</reference>
<evidence type="ECO:0000313" key="1">
    <source>
        <dbReference type="EMBL" id="ACL42978.1"/>
    </source>
</evidence>
<dbReference type="HOGENOM" id="CLU_123240_0_0_3"/>
<dbReference type="eggNOG" id="COG2010">
    <property type="taxonomic scope" value="Bacteria"/>
</dbReference>
<gene>
    <name evidence="1" type="ordered locus">Cyan7425_0587</name>
</gene>
<name>B8HUT1_CYAP4</name>
<dbReference type="STRING" id="395961.Cyan7425_0587"/>
<organism evidence="1">
    <name type="scientific">Cyanothece sp. (strain PCC 7425 / ATCC 29141)</name>
    <dbReference type="NCBI Taxonomy" id="395961"/>
    <lineage>
        <taxon>Bacteria</taxon>
        <taxon>Bacillati</taxon>
        <taxon>Cyanobacteriota</taxon>
        <taxon>Cyanophyceae</taxon>
        <taxon>Gomontiellales</taxon>
        <taxon>Cyanothecaceae</taxon>
        <taxon>Cyanothece</taxon>
    </lineage>
</organism>
<dbReference type="EMBL" id="CP001344">
    <property type="protein sequence ID" value="ACL42978.1"/>
    <property type="molecule type" value="Genomic_DNA"/>
</dbReference>
<dbReference type="AlphaFoldDB" id="B8HUT1"/>
<sequence length="189" mass="21283">MPTRRHRPPLSRVFLLTLLCGLSSLFSLGFLQFWQPQAMATQPTVLVAATPTPTPPTIGTVDLVPPLLQVNQQLYLQTCGSCHLAIPPQVLPSQTWQKIIQDSNHYGATLPPLLRTDLNRIWAYLRTYSRAVEEGTAIPYRVNRSRYFRILHPRVDLPQPVSLSSCVTCHPGAAQYNFRSLTPEWENAP</sequence>
<dbReference type="InterPro" id="IPR018588">
    <property type="entry name" value="Dihaem_cytochrome-c"/>
</dbReference>
<protein>
    <recommendedName>
        <fullName evidence="2">Diheme cytochrome c</fullName>
    </recommendedName>
</protein>
<proteinExistence type="predicted"/>
<accession>B8HUT1</accession>
<dbReference type="KEGG" id="cyn:Cyan7425_0587"/>
<dbReference type="Pfam" id="PF09626">
    <property type="entry name" value="DHC"/>
    <property type="match status" value="1"/>
</dbReference>
<evidence type="ECO:0008006" key="2">
    <source>
        <dbReference type="Google" id="ProtNLM"/>
    </source>
</evidence>